<reference evidence="4" key="1">
    <citation type="submission" date="2008-02" db="EMBL/GenBank/DDBJ databases">
        <authorList>
            <consortium name="The Broad Institute Genome Sequencing Platform"/>
            <person name="Fischbach M."/>
            <person name="Ward D."/>
            <person name="Young S."/>
            <person name="Jaffe D."/>
            <person name="Gnerre S."/>
            <person name="Berlin A."/>
            <person name="Heiman D."/>
            <person name="Hepburn T."/>
            <person name="Sykes S."/>
            <person name="Alvarado L."/>
            <person name="Kodira C.D."/>
            <person name="Straight P."/>
            <person name="Clardy J."/>
            <person name="Hung D."/>
            <person name="Kolter R."/>
            <person name="Mekalanos J."/>
            <person name="Walker S."/>
            <person name="Walsh C.T."/>
            <person name="Lander E."/>
            <person name="Galagan J."/>
            <person name="Nusbaum C."/>
            <person name="Birren B."/>
        </authorList>
    </citation>
    <scope>NUCLEOTIDE SEQUENCE [LARGE SCALE GENOMIC DNA]</scope>
    <source>
        <strain evidence="4">ATCC 25486 / DSM 40338 / CBS 914.69 / JCM 4507 / NBRC 13074 / NRRL 2958 / 5647</strain>
    </source>
</reference>
<name>B5HJE8_STRE2</name>
<keyword evidence="2" id="KW-1133">Transmembrane helix</keyword>
<organism evidence="3 4">
    <name type="scientific">Streptomyces pristinaespiralis (strain ATCC 25486 / DSM 40338 / CBS 914.69 / JCM 4507 / KCC S-0507 / NBRC 13074 / NRRL 2958 / 5647)</name>
    <dbReference type="NCBI Taxonomy" id="457429"/>
    <lineage>
        <taxon>Bacteria</taxon>
        <taxon>Bacillati</taxon>
        <taxon>Actinomycetota</taxon>
        <taxon>Actinomycetes</taxon>
        <taxon>Kitasatosporales</taxon>
        <taxon>Streptomycetaceae</taxon>
        <taxon>Streptomyces</taxon>
    </lineage>
</organism>
<reference evidence="4" key="2">
    <citation type="submission" date="2009-10" db="EMBL/GenBank/DDBJ databases">
        <title>The genome sequence of Streptomyces pristinaespiralis strain ATCC 25486.</title>
        <authorList>
            <consortium name="The Broad Institute Genome Sequencing Platform"/>
            <consortium name="Broad Institute Microbial Sequencing Center"/>
            <person name="Fischbach M."/>
            <person name="Godfrey P."/>
            <person name="Ward D."/>
            <person name="Young S."/>
            <person name="Zeng Q."/>
            <person name="Koehrsen M."/>
            <person name="Alvarado L."/>
            <person name="Berlin A.M."/>
            <person name="Bochicchio J."/>
            <person name="Borenstein D."/>
            <person name="Chapman S.B."/>
            <person name="Chen Z."/>
            <person name="Engels R."/>
            <person name="Freedman E."/>
            <person name="Gellesch M."/>
            <person name="Goldberg J."/>
            <person name="Griggs A."/>
            <person name="Gujja S."/>
            <person name="Heilman E.R."/>
            <person name="Heiman D.I."/>
            <person name="Hepburn T.A."/>
            <person name="Howarth C."/>
            <person name="Jen D."/>
            <person name="Larson L."/>
            <person name="Lewis B."/>
            <person name="Mehta T."/>
            <person name="Park D."/>
            <person name="Pearson M."/>
            <person name="Richards J."/>
            <person name="Roberts A."/>
            <person name="Saif S."/>
            <person name="Shea T.D."/>
            <person name="Shenoy N."/>
            <person name="Sisk P."/>
            <person name="Stolte C."/>
            <person name="Sykes S.N."/>
            <person name="Thomson T."/>
            <person name="Walk T."/>
            <person name="White J."/>
            <person name="Yandava C."/>
            <person name="Straight P."/>
            <person name="Clardy J."/>
            <person name="Hung D."/>
            <person name="Kolter R."/>
            <person name="Mekalanos J."/>
            <person name="Walker S."/>
            <person name="Walsh C.T."/>
            <person name="Wieland-Brown L.C."/>
            <person name="Haas B."/>
            <person name="Nusbaum C."/>
            <person name="Birren B."/>
        </authorList>
    </citation>
    <scope>NUCLEOTIDE SEQUENCE [LARGE SCALE GENOMIC DNA]</scope>
    <source>
        <strain evidence="4">ATCC 25486 / DSM 40338 / CBS 914.69 / JCM 4507 / NBRC 13074 / NRRL 2958 / 5647</strain>
    </source>
</reference>
<keyword evidence="4" id="KW-1185">Reference proteome</keyword>
<keyword evidence="2" id="KW-0472">Membrane</keyword>
<feature type="transmembrane region" description="Helical" evidence="2">
    <location>
        <begin position="349"/>
        <end position="371"/>
    </location>
</feature>
<evidence type="ECO:0000313" key="3">
    <source>
        <dbReference type="EMBL" id="EDY66959.1"/>
    </source>
</evidence>
<gene>
    <name evidence="3" type="ORF">SSDG_05286</name>
</gene>
<accession>B5HJE8</accession>
<dbReference type="eggNOG" id="ENOG5031ME0">
    <property type="taxonomic scope" value="Bacteria"/>
</dbReference>
<protein>
    <submittedName>
        <fullName evidence="3">Uncharacterized protein</fullName>
    </submittedName>
</protein>
<keyword evidence="2" id="KW-0812">Transmembrane</keyword>
<evidence type="ECO:0000313" key="4">
    <source>
        <dbReference type="Proteomes" id="UP000002805"/>
    </source>
</evidence>
<dbReference type="EMBL" id="CM000950">
    <property type="protein sequence ID" value="EDY66959.1"/>
    <property type="molecule type" value="Genomic_DNA"/>
</dbReference>
<feature type="compositionally biased region" description="Basic and acidic residues" evidence="1">
    <location>
        <begin position="85"/>
        <end position="98"/>
    </location>
</feature>
<sequence length="372" mass="40695">MEGDSAMADALPGELTDDEVLAAVAEHRGLEGDDELRRLASGARIEHQPLLDCTITRCIESRTTGEETRPAPFDLSGRPVVDDLDAYRQDPPKDPRRRETVRIVLDGSVREVPCHDCSNGKQQCPNCKGTGRLHCEPQVPCTDCKSVTSCTKCRGRGGSRKAPVTPAAPQKVKQPGVRVDCALCDASGTACPRCLGWGKTLCTDCGGDGKVPCRHCQGRGRWRCDTCAGKGRLTVWRGATITRAPENEEVTPPPPRAPWIVRSRLRSRGTWRETVVGPKDRLPADLAAHHRSAIERSLVGKRKGEVTRQVSIRHLPLARVVLSDVQDRVYYVYPGVSRPRVTWIPSRRWVSRVAAGAAAALTTAVLLFVALR</sequence>
<feature type="region of interest" description="Disordered" evidence="1">
    <location>
        <begin position="64"/>
        <end position="98"/>
    </location>
</feature>
<evidence type="ECO:0000256" key="2">
    <source>
        <dbReference type="SAM" id="Phobius"/>
    </source>
</evidence>
<proteinExistence type="predicted"/>
<dbReference type="AlphaFoldDB" id="B5HJE8"/>
<evidence type="ECO:0000256" key="1">
    <source>
        <dbReference type="SAM" id="MobiDB-lite"/>
    </source>
</evidence>
<dbReference type="PANTHER" id="PTHR15852">
    <property type="entry name" value="PLASTID TRANSCRIPTIONALLY ACTIVE PROTEIN"/>
    <property type="match status" value="1"/>
</dbReference>
<dbReference type="HOGENOM" id="CLU_769289_0_0_11"/>
<dbReference type="Proteomes" id="UP000002805">
    <property type="component" value="Chromosome"/>
</dbReference>
<dbReference type="PANTHER" id="PTHR15852:SF54">
    <property type="entry name" value="PROTEIN SSUH2 HOMOLOG"/>
    <property type="match status" value="1"/>
</dbReference>